<dbReference type="GeneID" id="74941215"/>
<dbReference type="AlphaFoldDB" id="A0A9E7R5N2"/>
<dbReference type="RefSeq" id="WP_260594172.1">
    <property type="nucleotide sequence ID" value="NZ_CP104003.1"/>
</dbReference>
<sequence>MEEFDTIVGSVTPREKSPTVDIYQNTVGLACPACDEPFDDLIVCKELTRLNLSERMDICPTTHEGSTVIFTHKEE</sequence>
<dbReference type="Proteomes" id="UP001057580">
    <property type="component" value="Chromosome"/>
</dbReference>
<accession>A0A9E7R5N2</accession>
<name>A0A9E7R5N2_9EURY</name>
<evidence type="ECO:0000313" key="2">
    <source>
        <dbReference type="Proteomes" id="UP001057580"/>
    </source>
</evidence>
<gene>
    <name evidence="1" type="ORF">N0B31_02295</name>
</gene>
<dbReference type="InterPro" id="IPR055809">
    <property type="entry name" value="DUF7385"/>
</dbReference>
<protein>
    <submittedName>
        <fullName evidence="1">Uncharacterized protein</fullName>
    </submittedName>
</protein>
<evidence type="ECO:0000313" key="1">
    <source>
        <dbReference type="EMBL" id="UWM55120.1"/>
    </source>
</evidence>
<organism evidence="1 2">
    <name type="scientific">Salinirubellus salinus</name>
    <dbReference type="NCBI Taxonomy" id="1364945"/>
    <lineage>
        <taxon>Archaea</taxon>
        <taxon>Methanobacteriati</taxon>
        <taxon>Methanobacteriota</taxon>
        <taxon>Stenosarchaea group</taxon>
        <taxon>Halobacteria</taxon>
        <taxon>Halobacteriales</taxon>
        <taxon>Natronomonadaceae</taxon>
        <taxon>Salinirubellus</taxon>
    </lineage>
</organism>
<dbReference type="KEGG" id="ssai:N0B31_02295"/>
<dbReference type="EMBL" id="CP104003">
    <property type="protein sequence ID" value="UWM55120.1"/>
    <property type="molecule type" value="Genomic_DNA"/>
</dbReference>
<dbReference type="Pfam" id="PF24110">
    <property type="entry name" value="DUF7385"/>
    <property type="match status" value="1"/>
</dbReference>
<proteinExistence type="predicted"/>
<keyword evidence="2" id="KW-1185">Reference proteome</keyword>
<reference evidence="1" key="1">
    <citation type="submission" date="2022-09" db="EMBL/GenBank/DDBJ databases">
        <title>Diverse halophilic archaea isolated from saline environments.</title>
        <authorList>
            <person name="Cui H.-L."/>
        </authorList>
    </citation>
    <scope>NUCLEOTIDE SEQUENCE</scope>
    <source>
        <strain evidence="1">ZS-35-S2</strain>
    </source>
</reference>